<dbReference type="EMBL" id="JBHRTL010000006">
    <property type="protein sequence ID" value="MFC3154827.1"/>
    <property type="molecule type" value="Genomic_DNA"/>
</dbReference>
<keyword evidence="2" id="KW-0812">Transmembrane</keyword>
<evidence type="ECO:0000256" key="1">
    <source>
        <dbReference type="SAM" id="MobiDB-lite"/>
    </source>
</evidence>
<organism evidence="3 4">
    <name type="scientific">Gilvimarinus japonicus</name>
    <dbReference type="NCBI Taxonomy" id="1796469"/>
    <lineage>
        <taxon>Bacteria</taxon>
        <taxon>Pseudomonadati</taxon>
        <taxon>Pseudomonadota</taxon>
        <taxon>Gammaproteobacteria</taxon>
        <taxon>Cellvibrionales</taxon>
        <taxon>Cellvibrionaceae</taxon>
        <taxon>Gilvimarinus</taxon>
    </lineage>
</organism>
<evidence type="ECO:0000256" key="2">
    <source>
        <dbReference type="SAM" id="Phobius"/>
    </source>
</evidence>
<feature type="region of interest" description="Disordered" evidence="1">
    <location>
        <begin position="116"/>
        <end position="137"/>
    </location>
</feature>
<comment type="caution">
    <text evidence="3">The sequence shown here is derived from an EMBL/GenBank/DDBJ whole genome shotgun (WGS) entry which is preliminary data.</text>
</comment>
<gene>
    <name evidence="3" type="ORF">ACFOEB_06385</name>
</gene>
<sequence length="1022" mass="110310">MIKLVFAGDVITGFERSQVISQLAKLLKRDETQIRRMLFSGKAVVVKKVATDEEAYKWRKAFANAGAVLMVSAGDQEPADTAPDDESVAAGHSPKPAAVEPGIAVDESLDENAADANDSAVTGAVAEEPTLASEASRSPGIRRRNKVYVLLGALVLVAIALTVFVLWISRPLWQGAQLDDQQQRWAEALASPDTYALAHVDVARAVQLEGLAGTQADLPSPVSGDDDFWQSLARAGIDVRKQIAHMWLAGTHSAKHTGAVIVLSGVFSPDKVKSWLGERYTIESESEEGLMFRTSRANACDAGTTMRAVIGADRIIVGDPASVEQLQMRLEQKAPASQSLQRWQEVSANQLASLAVFIPENIGEAAGGMSGMMLKSVGAAAQPAEGLYLDLEPVAVPPGVELRTQVFSQDAEFINNSYQAFDERIAEWRAEAKKNWPEVAGLYDRLEVTRSDDSVGATVFFDRHLQRDVSRWVSSIFSGMLSSPGEAPTEEQLESNPPVFTNVASAEVKPYASYSDFHNSFFTPTAETGPFAIAVESLTLNDQQQLEIALKTLAYNLPNAPTRGSAASMTLVDVLDAQGQSLLPTVECGEDKNLAPSEIGSSMTSTAFVDGEQVTYTSTQGSKAIALDTGVSASDVAEVKGYIDYRQVNAIEKIVLQQPLAGQVIERNGLMVRFMDAGKHALQYRYSGEVDNLLHVAALNKDGKALSSGSAMWGGTLIGSGKTASVDYHGEVDRIEVVIAKNAEVKRYPVSINTVWPAVNNSLFGAKALPLADPDAVQKALKATQPPSVTYSWQKPVLETVAGPATLAFQSLEFDDRFGMNISFSAYLSNGVPLVGALGAGAVRLTALEFANSEPQALANTVYFPFVHDGGYWMNGEYQPDEQKPWIKGDATFRDRDTKVTSPERIQGELLLNVPDASHVEEFAFEIGATWQDEGLSLQVTEFNPREVILSFNGNVSRVVAVRAKRNGELVSDPAKMRNMFGEAGIVLALNDRPDTLELELADSLTTERYPFEVNLAEVAAP</sequence>
<dbReference type="RefSeq" id="WP_382415269.1">
    <property type="nucleotide sequence ID" value="NZ_AP031500.1"/>
</dbReference>
<feature type="region of interest" description="Disordered" evidence="1">
    <location>
        <begin position="76"/>
        <end position="99"/>
    </location>
</feature>
<dbReference type="Proteomes" id="UP001595548">
    <property type="component" value="Unassembled WGS sequence"/>
</dbReference>
<feature type="transmembrane region" description="Helical" evidence="2">
    <location>
        <begin position="147"/>
        <end position="168"/>
    </location>
</feature>
<evidence type="ECO:0000313" key="3">
    <source>
        <dbReference type="EMBL" id="MFC3154827.1"/>
    </source>
</evidence>
<proteinExistence type="predicted"/>
<accession>A0ABV7HU05</accession>
<reference evidence="4" key="1">
    <citation type="journal article" date="2019" name="Int. J. Syst. Evol. Microbiol.">
        <title>The Global Catalogue of Microorganisms (GCM) 10K type strain sequencing project: providing services to taxonomists for standard genome sequencing and annotation.</title>
        <authorList>
            <consortium name="The Broad Institute Genomics Platform"/>
            <consortium name="The Broad Institute Genome Sequencing Center for Infectious Disease"/>
            <person name="Wu L."/>
            <person name="Ma J."/>
        </authorList>
    </citation>
    <scope>NUCLEOTIDE SEQUENCE [LARGE SCALE GENOMIC DNA]</scope>
    <source>
        <strain evidence="4">KCTC 52141</strain>
    </source>
</reference>
<protein>
    <submittedName>
        <fullName evidence="3">Uncharacterized protein</fullName>
    </submittedName>
</protein>
<name>A0ABV7HU05_9GAMM</name>
<evidence type="ECO:0000313" key="4">
    <source>
        <dbReference type="Proteomes" id="UP001595548"/>
    </source>
</evidence>
<keyword evidence="4" id="KW-1185">Reference proteome</keyword>
<keyword evidence="2" id="KW-0472">Membrane</keyword>
<keyword evidence="2" id="KW-1133">Transmembrane helix</keyword>